<organism evidence="2 3">
    <name type="scientific">Phytophthora fragariaefolia</name>
    <dbReference type="NCBI Taxonomy" id="1490495"/>
    <lineage>
        <taxon>Eukaryota</taxon>
        <taxon>Sar</taxon>
        <taxon>Stramenopiles</taxon>
        <taxon>Oomycota</taxon>
        <taxon>Peronosporomycetes</taxon>
        <taxon>Peronosporales</taxon>
        <taxon>Peronosporaceae</taxon>
        <taxon>Phytophthora</taxon>
    </lineage>
</organism>
<protein>
    <submittedName>
        <fullName evidence="2">Unnamed protein product</fullName>
    </submittedName>
</protein>
<sequence>MSSDVEGGPHPITHTSCNHEIHPKETVDTLANIADPHVERIDHAVAQGHHHFTLIGDPGVHSIYAVENEPPLGTSASALYTGKIKAEYAG</sequence>
<evidence type="ECO:0000313" key="3">
    <source>
        <dbReference type="Proteomes" id="UP001165121"/>
    </source>
</evidence>
<dbReference type="EMBL" id="BSXT01002070">
    <property type="protein sequence ID" value="GMF47044.1"/>
    <property type="molecule type" value="Genomic_DNA"/>
</dbReference>
<evidence type="ECO:0000313" key="2">
    <source>
        <dbReference type="EMBL" id="GMF47044.1"/>
    </source>
</evidence>
<reference evidence="2" key="1">
    <citation type="submission" date="2023-04" db="EMBL/GenBank/DDBJ databases">
        <title>Phytophthora fragariaefolia NBRC 109709.</title>
        <authorList>
            <person name="Ichikawa N."/>
            <person name="Sato H."/>
            <person name="Tonouchi N."/>
        </authorList>
    </citation>
    <scope>NUCLEOTIDE SEQUENCE</scope>
    <source>
        <strain evidence="2">NBRC 109709</strain>
    </source>
</reference>
<name>A0A9W6XXF8_9STRA</name>
<dbReference type="Proteomes" id="UP001165121">
    <property type="component" value="Unassembled WGS sequence"/>
</dbReference>
<feature type="region of interest" description="Disordered" evidence="1">
    <location>
        <begin position="1"/>
        <end position="22"/>
    </location>
</feature>
<evidence type="ECO:0000256" key="1">
    <source>
        <dbReference type="SAM" id="MobiDB-lite"/>
    </source>
</evidence>
<keyword evidence="3" id="KW-1185">Reference proteome</keyword>
<comment type="caution">
    <text evidence="2">The sequence shown here is derived from an EMBL/GenBank/DDBJ whole genome shotgun (WGS) entry which is preliminary data.</text>
</comment>
<accession>A0A9W6XXF8</accession>
<proteinExistence type="predicted"/>
<dbReference type="AlphaFoldDB" id="A0A9W6XXF8"/>
<gene>
    <name evidence="2" type="ORF">Pfra01_001758600</name>
</gene>